<comment type="similarity">
    <text evidence="3">Belongs to the peptidase M28 family. M28A subfamily.</text>
</comment>
<dbReference type="Pfam" id="PF02225">
    <property type="entry name" value="PA"/>
    <property type="match status" value="1"/>
</dbReference>
<keyword evidence="8 10" id="KW-0378">Hydrolase</keyword>
<evidence type="ECO:0000256" key="4">
    <source>
        <dbReference type="ARBA" id="ARBA00022438"/>
    </source>
</evidence>
<dbReference type="InterPro" id="IPR045175">
    <property type="entry name" value="M28_fam"/>
</dbReference>
<dbReference type="EC" id="3.4.-.-" evidence="10"/>
<dbReference type="AlphaFoldDB" id="A0A1X2HGF9"/>
<comment type="caution">
    <text evidence="13">The sequence shown here is derived from an EMBL/GenBank/DDBJ whole genome shotgun (WGS) entry which is preliminary data.</text>
</comment>
<dbReference type="GO" id="GO:0008235">
    <property type="term" value="F:metalloexopeptidase activity"/>
    <property type="evidence" value="ECO:0007669"/>
    <property type="project" value="InterPro"/>
</dbReference>
<dbReference type="GO" id="GO:0046872">
    <property type="term" value="F:metal ion binding"/>
    <property type="evidence" value="ECO:0007669"/>
    <property type="project" value="UniProtKB-KW"/>
</dbReference>
<evidence type="ECO:0000256" key="8">
    <source>
        <dbReference type="ARBA" id="ARBA00022801"/>
    </source>
</evidence>
<keyword evidence="14" id="KW-1185">Reference proteome</keyword>
<dbReference type="SUPFAM" id="SSF52025">
    <property type="entry name" value="PA domain"/>
    <property type="match status" value="1"/>
</dbReference>
<sequence>MRWLSASILLALSAVCASADAGRQTTFQASYSSSLSERLQSGLSVEGLLRHSRHLQKIADEHDGTRVFSSPGHNATLEYIYDWTTEHGYDTYFQPMYLNYTETVKAEASVLGGKPLSSLKLMTFTTSTPIDGIEAPLLHIQGHGCDAAEYPDNANGKVILVERGECAFGQKAYAGGVVGASAVLIYNNDKGPLSGTLGQDFPEGAPTAGLSDEDGQYLLALLEQGDVQVYASIVELREERRTYNVIAQTKSGNPENVIVIGAHSDSVAAGPGINDNGSGTAALLELAHLVSRTTPNNAVRFCWWTAEEYGLLGAKHYVENLSEEERAKIALYLNFDMIASPNYYNGIYDGDGSDSAIKGPAGSGAIEKLFQDYFASKGESSDPSEFDGRSDYGPFINVGIPSGGLFTGAEVAKTEEQAAKYGGKAGEPYDACYHQHCDNIDNLNTEAFLLHARGLAHAIATFSDSTKLLEDEQNAHSISGQSHTELDLEAVWPSGAEKYAVMM</sequence>
<evidence type="ECO:0000256" key="2">
    <source>
        <dbReference type="ARBA" id="ARBA00005634"/>
    </source>
</evidence>
<dbReference type="Gene3D" id="3.40.630.10">
    <property type="entry name" value="Zn peptidases"/>
    <property type="match status" value="1"/>
</dbReference>
<keyword evidence="7 10" id="KW-0732">Signal</keyword>
<dbReference type="EMBL" id="MCGN01000004">
    <property type="protein sequence ID" value="ORY98011.1"/>
    <property type="molecule type" value="Genomic_DNA"/>
</dbReference>
<dbReference type="InterPro" id="IPR046450">
    <property type="entry name" value="PA_dom_sf"/>
</dbReference>
<protein>
    <recommendedName>
        <fullName evidence="10">Peptide hydrolase</fullName>
        <ecNumber evidence="10">3.4.-.-</ecNumber>
    </recommendedName>
</protein>
<evidence type="ECO:0000256" key="1">
    <source>
        <dbReference type="ARBA" id="ARBA00001947"/>
    </source>
</evidence>
<dbReference type="Proteomes" id="UP000242180">
    <property type="component" value="Unassembled WGS sequence"/>
</dbReference>
<dbReference type="STRING" id="13706.A0A1X2HGF9"/>
<dbReference type="GO" id="GO:0004177">
    <property type="term" value="F:aminopeptidase activity"/>
    <property type="evidence" value="ECO:0007669"/>
    <property type="project" value="UniProtKB-KW"/>
</dbReference>
<reference evidence="13 14" key="1">
    <citation type="submission" date="2016-07" db="EMBL/GenBank/DDBJ databases">
        <title>Pervasive Adenine N6-methylation of Active Genes in Fungi.</title>
        <authorList>
            <consortium name="DOE Joint Genome Institute"/>
            <person name="Mondo S.J."/>
            <person name="Dannebaum R.O."/>
            <person name="Kuo R.C."/>
            <person name="Labutti K."/>
            <person name="Haridas S."/>
            <person name="Kuo A."/>
            <person name="Salamov A."/>
            <person name="Ahrendt S.R."/>
            <person name="Lipzen A."/>
            <person name="Sullivan W."/>
            <person name="Andreopoulos W.B."/>
            <person name="Clum A."/>
            <person name="Lindquist E."/>
            <person name="Daum C."/>
            <person name="Ramamoorthy G.K."/>
            <person name="Gryganskyi A."/>
            <person name="Culley D."/>
            <person name="Magnuson J.K."/>
            <person name="James T.Y."/>
            <person name="O'Malley M.A."/>
            <person name="Stajich J.E."/>
            <person name="Spatafora J.W."/>
            <person name="Visel A."/>
            <person name="Grigoriev I.V."/>
        </authorList>
    </citation>
    <scope>NUCLEOTIDE SEQUENCE [LARGE SCALE GENOMIC DNA]</scope>
    <source>
        <strain evidence="13 14">NRRL 2496</strain>
    </source>
</reference>
<evidence type="ECO:0000256" key="9">
    <source>
        <dbReference type="ARBA" id="ARBA00022833"/>
    </source>
</evidence>
<evidence type="ECO:0000256" key="5">
    <source>
        <dbReference type="ARBA" id="ARBA00022670"/>
    </source>
</evidence>
<dbReference type="OrthoDB" id="10013407at2759"/>
<comment type="cofactor">
    <cofactor evidence="1">
        <name>Zn(2+)</name>
        <dbReference type="ChEBI" id="CHEBI:29105"/>
    </cofactor>
</comment>
<dbReference type="PANTHER" id="PTHR12147:SF26">
    <property type="entry name" value="PEPTIDASE M28 DOMAIN-CONTAINING PROTEIN"/>
    <property type="match status" value="1"/>
</dbReference>
<accession>A0A1X2HGF9</accession>
<dbReference type="Gene3D" id="3.50.30.30">
    <property type="match status" value="1"/>
</dbReference>
<feature type="domain" description="Peptidase M28" evidence="12">
    <location>
        <begin position="244"/>
        <end position="457"/>
    </location>
</feature>
<dbReference type="CDD" id="cd03876">
    <property type="entry name" value="M28_SGAP_like"/>
    <property type="match status" value="1"/>
</dbReference>
<keyword evidence="9 10" id="KW-0862">Zinc</keyword>
<dbReference type="InterPro" id="IPR003137">
    <property type="entry name" value="PA_domain"/>
</dbReference>
<dbReference type="OMA" id="VRFCFWT"/>
<dbReference type="InParanoid" id="A0A1X2HGF9"/>
<feature type="signal peptide" evidence="10">
    <location>
        <begin position="1"/>
        <end position="19"/>
    </location>
</feature>
<evidence type="ECO:0000256" key="10">
    <source>
        <dbReference type="RuleBase" id="RU361240"/>
    </source>
</evidence>
<dbReference type="Pfam" id="PF04389">
    <property type="entry name" value="Peptidase_M28"/>
    <property type="match status" value="1"/>
</dbReference>
<evidence type="ECO:0000313" key="13">
    <source>
        <dbReference type="EMBL" id="ORY98011.1"/>
    </source>
</evidence>
<dbReference type="InterPro" id="IPR041756">
    <property type="entry name" value="M28_SGAP-like"/>
</dbReference>
<evidence type="ECO:0000313" key="14">
    <source>
        <dbReference type="Proteomes" id="UP000242180"/>
    </source>
</evidence>
<evidence type="ECO:0000259" key="11">
    <source>
        <dbReference type="Pfam" id="PF02225"/>
    </source>
</evidence>
<feature type="chain" id="PRO_5011833647" description="Peptide hydrolase" evidence="10">
    <location>
        <begin position="20"/>
        <end position="503"/>
    </location>
</feature>
<comment type="similarity">
    <text evidence="2">Belongs to the peptidase M28 family. M28B subfamily.</text>
</comment>
<keyword evidence="5 10" id="KW-0645">Protease</keyword>
<organism evidence="13 14">
    <name type="scientific">Syncephalastrum racemosum</name>
    <name type="common">Filamentous fungus</name>
    <dbReference type="NCBI Taxonomy" id="13706"/>
    <lineage>
        <taxon>Eukaryota</taxon>
        <taxon>Fungi</taxon>
        <taxon>Fungi incertae sedis</taxon>
        <taxon>Mucoromycota</taxon>
        <taxon>Mucoromycotina</taxon>
        <taxon>Mucoromycetes</taxon>
        <taxon>Mucorales</taxon>
        <taxon>Syncephalastraceae</taxon>
        <taxon>Syncephalastrum</taxon>
    </lineage>
</organism>
<dbReference type="GO" id="GO:0006508">
    <property type="term" value="P:proteolysis"/>
    <property type="evidence" value="ECO:0007669"/>
    <property type="project" value="UniProtKB-KW"/>
</dbReference>
<evidence type="ECO:0000256" key="6">
    <source>
        <dbReference type="ARBA" id="ARBA00022723"/>
    </source>
</evidence>
<keyword evidence="6 10" id="KW-0479">Metal-binding</keyword>
<gene>
    <name evidence="13" type="ORF">BCR43DRAFT_530864</name>
</gene>
<evidence type="ECO:0000259" key="12">
    <source>
        <dbReference type="Pfam" id="PF04389"/>
    </source>
</evidence>
<keyword evidence="4 13" id="KW-0031">Aminopeptidase</keyword>
<dbReference type="PANTHER" id="PTHR12147">
    <property type="entry name" value="METALLOPEPTIDASE M28 FAMILY MEMBER"/>
    <property type="match status" value="1"/>
</dbReference>
<evidence type="ECO:0000256" key="3">
    <source>
        <dbReference type="ARBA" id="ARBA00005957"/>
    </source>
</evidence>
<dbReference type="SUPFAM" id="SSF53187">
    <property type="entry name" value="Zn-dependent exopeptidases"/>
    <property type="match status" value="1"/>
</dbReference>
<dbReference type="FunFam" id="3.40.630.10:FF:000054">
    <property type="entry name" value="Peptide hydrolase"/>
    <property type="match status" value="1"/>
</dbReference>
<name>A0A1X2HGF9_SYNRA</name>
<feature type="domain" description="PA" evidence="11">
    <location>
        <begin position="134"/>
        <end position="218"/>
    </location>
</feature>
<dbReference type="InterPro" id="IPR007484">
    <property type="entry name" value="Peptidase_M28"/>
</dbReference>
<evidence type="ECO:0000256" key="7">
    <source>
        <dbReference type="ARBA" id="ARBA00022729"/>
    </source>
</evidence>
<proteinExistence type="inferred from homology"/>